<dbReference type="InterPro" id="IPR027417">
    <property type="entry name" value="P-loop_NTPase"/>
</dbReference>
<dbReference type="AlphaFoldDB" id="A0A5E4FCU8"/>
<dbReference type="Gene3D" id="3.40.50.300">
    <property type="entry name" value="P-loop containing nucleotide triphosphate hydrolases"/>
    <property type="match status" value="1"/>
</dbReference>
<dbReference type="OMA" id="YAPRVWV"/>
<proteinExistence type="predicted"/>
<evidence type="ECO:0000256" key="1">
    <source>
        <dbReference type="ARBA" id="ARBA00022821"/>
    </source>
</evidence>
<dbReference type="Proteomes" id="UP000327085">
    <property type="component" value="Chromosome 7"/>
</dbReference>
<dbReference type="GO" id="GO:0043531">
    <property type="term" value="F:ADP binding"/>
    <property type="evidence" value="ECO:0007669"/>
    <property type="project" value="InterPro"/>
</dbReference>
<dbReference type="PRINTS" id="PR00364">
    <property type="entry name" value="DISEASERSIST"/>
</dbReference>
<evidence type="ECO:0000313" key="4">
    <source>
        <dbReference type="Proteomes" id="UP000327085"/>
    </source>
</evidence>
<dbReference type="SUPFAM" id="SSF52540">
    <property type="entry name" value="P-loop containing nucleoside triphosphate hydrolases"/>
    <property type="match status" value="1"/>
</dbReference>
<dbReference type="FunCoup" id="A0A5E4FCU8">
    <property type="interactions" value="436"/>
</dbReference>
<reference evidence="4" key="1">
    <citation type="journal article" date="2020" name="Plant J.">
        <title>Transposons played a major role in the diversification between the closely related almond and peach genomes: results from the almond genome sequence.</title>
        <authorList>
            <person name="Alioto T."/>
            <person name="Alexiou K.G."/>
            <person name="Bardil A."/>
            <person name="Barteri F."/>
            <person name="Castanera R."/>
            <person name="Cruz F."/>
            <person name="Dhingra A."/>
            <person name="Duval H."/>
            <person name="Fernandez I Marti A."/>
            <person name="Frias L."/>
            <person name="Galan B."/>
            <person name="Garcia J.L."/>
            <person name="Howad W."/>
            <person name="Gomez-Garrido J."/>
            <person name="Gut M."/>
            <person name="Julca I."/>
            <person name="Morata J."/>
            <person name="Puigdomenech P."/>
            <person name="Ribeca P."/>
            <person name="Rubio Cabetas M.J."/>
            <person name="Vlasova A."/>
            <person name="Wirthensohn M."/>
            <person name="Garcia-Mas J."/>
            <person name="Gabaldon T."/>
            <person name="Casacuberta J.M."/>
            <person name="Arus P."/>
        </authorList>
    </citation>
    <scope>NUCLEOTIDE SEQUENCE [LARGE SCALE GENOMIC DNA]</scope>
    <source>
        <strain evidence="4">cv. Texas</strain>
    </source>
</reference>
<protein>
    <submittedName>
        <fullName evidence="3">PREDICTED: disease resistance</fullName>
    </submittedName>
</protein>
<evidence type="ECO:0000259" key="2">
    <source>
        <dbReference type="Pfam" id="PF00931"/>
    </source>
</evidence>
<evidence type="ECO:0000313" key="3">
    <source>
        <dbReference type="EMBL" id="VVA24929.1"/>
    </source>
</evidence>
<dbReference type="Pfam" id="PF00931">
    <property type="entry name" value="NB-ARC"/>
    <property type="match status" value="1"/>
</dbReference>
<sequence>MAQEIEHYLMEQFENVLDGNDKSISKIPRYSQFQAIKTVLKEIFRSSSSLVDQPLRDKLYNLNNALTECQILSRKHGFYSPEELLTINRIRMELKQIKKELKTILGNSNRGSNRNIDEQVVSNVDSISSKDIEPFRWPTRSVDASKVYGFDDDVLSMEKLLVQQESRDRFKAIGVVGREGIGKTTLCQLVFNKPEVKNNFLPRIWVCMARDPDGHEGEDLKVAIVKRMLVYLGVGKETVKSIFDEKHGLEGLLCALYQQLVGKRYLIVLDDAKETDSWYGQLDSCLSRDKKWDDGFAFGFPKGHGGRVIATSRNEEVAKMMVGEKNIHHLLPLSDPDICWAIFEDTVEDSRVEDEDDRVEVDRALLNASNLDDLKLEIKLKCGGLPLAAKMMGQAMRTDRRINLSEFVFDLH</sequence>
<gene>
    <name evidence="3" type="ORF">ALMOND_2B030038</name>
</gene>
<dbReference type="InterPro" id="IPR002182">
    <property type="entry name" value="NB-ARC"/>
</dbReference>
<keyword evidence="1" id="KW-0611">Plant defense</keyword>
<dbReference type="Gramene" id="VVA24929">
    <property type="protein sequence ID" value="VVA24929"/>
    <property type="gene ID" value="Prudul26B030038"/>
</dbReference>
<feature type="domain" description="NB-ARC" evidence="2">
    <location>
        <begin position="158"/>
        <end position="351"/>
    </location>
</feature>
<accession>A0A5E4FCU8</accession>
<dbReference type="InParanoid" id="A0A5E4FCU8"/>
<dbReference type="PANTHER" id="PTHR36766">
    <property type="entry name" value="PLANT BROAD-SPECTRUM MILDEW RESISTANCE PROTEIN RPW8"/>
    <property type="match status" value="1"/>
</dbReference>
<dbReference type="GO" id="GO:0006952">
    <property type="term" value="P:defense response"/>
    <property type="evidence" value="ECO:0007669"/>
    <property type="project" value="UniProtKB-KW"/>
</dbReference>
<organism evidence="3 4">
    <name type="scientific">Prunus dulcis</name>
    <name type="common">Almond</name>
    <name type="synonym">Amygdalus dulcis</name>
    <dbReference type="NCBI Taxonomy" id="3755"/>
    <lineage>
        <taxon>Eukaryota</taxon>
        <taxon>Viridiplantae</taxon>
        <taxon>Streptophyta</taxon>
        <taxon>Embryophyta</taxon>
        <taxon>Tracheophyta</taxon>
        <taxon>Spermatophyta</taxon>
        <taxon>Magnoliopsida</taxon>
        <taxon>eudicotyledons</taxon>
        <taxon>Gunneridae</taxon>
        <taxon>Pentapetalae</taxon>
        <taxon>rosids</taxon>
        <taxon>fabids</taxon>
        <taxon>Rosales</taxon>
        <taxon>Rosaceae</taxon>
        <taxon>Amygdaloideae</taxon>
        <taxon>Amygdaleae</taxon>
        <taxon>Prunus</taxon>
    </lineage>
</organism>
<dbReference type="EMBL" id="CABIKO010000088">
    <property type="protein sequence ID" value="VVA24929.1"/>
    <property type="molecule type" value="Genomic_DNA"/>
</dbReference>
<dbReference type="PANTHER" id="PTHR36766:SF41">
    <property type="entry name" value="AAA+ ATPASE DOMAIN-CONTAINING PROTEIN"/>
    <property type="match status" value="1"/>
</dbReference>
<name>A0A5E4FCU8_PRUDU</name>